<proteinExistence type="inferred from homology"/>
<dbReference type="AlphaFoldDB" id="A0A8C8S8R4"/>
<sequence>MASPLFLSRGTLPRLAYHRLTGRSPGIVFLLGFQDTMANPKCLALEKFCQESGRAFLRFDYTGCGKSDGCFEECLFGHWKNDVLTVLDELTSGPQILVGASMGGCLMLLAALEQPRRVAGLVATGVGADGITIYKALPPEVKNEMEQTGVCNYMAADGRSMLMRREFFMEAEEHNVLGRPSIPITCPVRLLHGMKDKFVPVSRVMQVVEQLESRDVSITLFKDGQHSLNGEEELRALVGTVRDLAESLQREAQRENDSVCEDRPF</sequence>
<evidence type="ECO:0000259" key="15">
    <source>
        <dbReference type="Pfam" id="PF00561"/>
    </source>
</evidence>
<comment type="function">
    <text evidence="12">Acts as an acyl-protein thioesterase that hydrolyzes fatty acids from acylated residues in proteins. Regulates the mitochondrial S-depalmitoylation of the nucleophilic active site residue of peroxiredoxin-5/PRDX5, a key antioxidant protein, therefore modulating mitochondrial antioxidant ability. Also catalyzes the deglucuronidation of mycophenolic acid acyl-glucuronide, an active metabolite of the immunosuppressant drug mycophenolate.</text>
</comment>
<dbReference type="GO" id="GO:0005739">
    <property type="term" value="C:mitochondrion"/>
    <property type="evidence" value="ECO:0007669"/>
    <property type="project" value="UniProtKB-SubCell"/>
</dbReference>
<dbReference type="InterPro" id="IPR052382">
    <property type="entry name" value="ABHD10_acyl-thioesterase"/>
</dbReference>
<evidence type="ECO:0000256" key="2">
    <source>
        <dbReference type="ARBA" id="ARBA00008645"/>
    </source>
</evidence>
<dbReference type="SUPFAM" id="SSF53474">
    <property type="entry name" value="alpha/beta-Hydrolases"/>
    <property type="match status" value="1"/>
</dbReference>
<evidence type="ECO:0000256" key="9">
    <source>
        <dbReference type="ARBA" id="ARBA00041520"/>
    </source>
</evidence>
<evidence type="ECO:0000256" key="1">
    <source>
        <dbReference type="ARBA" id="ARBA00004173"/>
    </source>
</evidence>
<dbReference type="GO" id="GO:0004553">
    <property type="term" value="F:hydrolase activity, hydrolyzing O-glycosyl compounds"/>
    <property type="evidence" value="ECO:0007669"/>
    <property type="project" value="TreeGrafter"/>
</dbReference>
<evidence type="ECO:0000256" key="7">
    <source>
        <dbReference type="ARBA" id="ARBA00039132"/>
    </source>
</evidence>
<dbReference type="InterPro" id="IPR000073">
    <property type="entry name" value="AB_hydrolase_1"/>
</dbReference>
<dbReference type="Ensembl" id="ENSPCET00000016069.1">
    <property type="protein sequence ID" value="ENSPCEP00000015516.1"/>
    <property type="gene ID" value="ENSPCEG00000012252.1"/>
</dbReference>
<evidence type="ECO:0000256" key="3">
    <source>
        <dbReference type="ARBA" id="ARBA00012423"/>
    </source>
</evidence>
<evidence type="ECO:0000256" key="12">
    <source>
        <dbReference type="ARBA" id="ARBA00046047"/>
    </source>
</evidence>
<keyword evidence="5" id="KW-0809">Transit peptide</keyword>
<evidence type="ECO:0000256" key="13">
    <source>
        <dbReference type="ARBA" id="ARBA00047409"/>
    </source>
</evidence>
<feature type="domain" description="AB hydrolase-1" evidence="15">
    <location>
        <begin position="27"/>
        <end position="126"/>
    </location>
</feature>
<evidence type="ECO:0000256" key="6">
    <source>
        <dbReference type="ARBA" id="ARBA00023128"/>
    </source>
</evidence>
<evidence type="ECO:0000256" key="10">
    <source>
        <dbReference type="ARBA" id="ARBA00042645"/>
    </source>
</evidence>
<accession>A0A8C8S8R4</accession>
<evidence type="ECO:0000256" key="5">
    <source>
        <dbReference type="ARBA" id="ARBA00022946"/>
    </source>
</evidence>
<dbReference type="InterPro" id="IPR029058">
    <property type="entry name" value="AB_hydrolase_fold"/>
</dbReference>
<evidence type="ECO:0000256" key="4">
    <source>
        <dbReference type="ARBA" id="ARBA00022801"/>
    </source>
</evidence>
<keyword evidence="6" id="KW-0496">Mitochondrion</keyword>
<keyword evidence="4" id="KW-0378">Hydrolase</keyword>
<reference evidence="16" key="1">
    <citation type="submission" date="2025-08" db="UniProtKB">
        <authorList>
            <consortium name="Ensembl"/>
        </authorList>
    </citation>
    <scope>IDENTIFICATION</scope>
</reference>
<comment type="catalytic activity">
    <reaction evidence="14">
        <text>mycophenolic acid O-acyl-beta-D-glucuronide + H2O = mycophenolate + D-glucuronate + H(+)</text>
        <dbReference type="Rhea" id="RHEA:34179"/>
        <dbReference type="ChEBI" id="CHEBI:15377"/>
        <dbReference type="ChEBI" id="CHEBI:15378"/>
        <dbReference type="ChEBI" id="CHEBI:58720"/>
        <dbReference type="ChEBI" id="CHEBI:62932"/>
        <dbReference type="ChEBI" id="CHEBI:66982"/>
        <dbReference type="EC" id="3.1.1.93"/>
    </reaction>
    <physiologicalReaction direction="left-to-right" evidence="14">
        <dbReference type="Rhea" id="RHEA:34180"/>
    </physiologicalReaction>
</comment>
<dbReference type="GO" id="GO:0102390">
    <property type="term" value="F:mycophenolic acid acyl-glucuronide esterase activity"/>
    <property type="evidence" value="ECO:0007669"/>
    <property type="project" value="UniProtKB-EC"/>
</dbReference>
<dbReference type="Pfam" id="PF00561">
    <property type="entry name" value="Abhydrolase_1"/>
    <property type="match status" value="1"/>
</dbReference>
<dbReference type="PANTHER" id="PTHR16138:SF7">
    <property type="entry name" value="PALMITOYL-PROTEIN THIOESTERASE ABHD10, MITOCHONDRIAL"/>
    <property type="match status" value="1"/>
</dbReference>
<dbReference type="GO" id="GO:0008474">
    <property type="term" value="F:palmitoyl-(protein) hydrolase activity"/>
    <property type="evidence" value="ECO:0007669"/>
    <property type="project" value="UniProtKB-EC"/>
</dbReference>
<evidence type="ECO:0000256" key="14">
    <source>
        <dbReference type="ARBA" id="ARBA00047972"/>
    </source>
</evidence>
<organism evidence="16 17">
    <name type="scientific">Pelusios castaneus</name>
    <name type="common">West African mud turtle</name>
    <dbReference type="NCBI Taxonomy" id="367368"/>
    <lineage>
        <taxon>Eukaryota</taxon>
        <taxon>Metazoa</taxon>
        <taxon>Chordata</taxon>
        <taxon>Craniata</taxon>
        <taxon>Vertebrata</taxon>
        <taxon>Euteleostomi</taxon>
        <taxon>Archelosauria</taxon>
        <taxon>Testudinata</taxon>
        <taxon>Testudines</taxon>
        <taxon>Pleurodira</taxon>
        <taxon>Pelomedusidae</taxon>
        <taxon>Pelusios</taxon>
    </lineage>
</organism>
<protein>
    <recommendedName>
        <fullName evidence="8">Palmitoyl-protein thioesterase ABHD10, mitochondrial</fullName>
        <ecNumber evidence="7">3.1.1.93</ecNumber>
        <ecNumber evidence="3">3.1.2.22</ecNumber>
    </recommendedName>
    <alternativeName>
        <fullName evidence="10">Acyl-protein thioesterase ABHD10</fullName>
    </alternativeName>
    <alternativeName>
        <fullName evidence="11">Alpha/beta hydrolase domain-containing protein 10</fullName>
    </alternativeName>
    <alternativeName>
        <fullName evidence="9">Mycophenolic acid acyl-glucuronide esterase, mitochondrial</fullName>
    </alternativeName>
</protein>
<comment type="catalytic activity">
    <reaction evidence="13">
        <text>S-hexadecanoyl-L-cysteinyl-[protein] + H2O = L-cysteinyl-[protein] + hexadecanoate + H(+)</text>
        <dbReference type="Rhea" id="RHEA:19233"/>
        <dbReference type="Rhea" id="RHEA-COMP:10131"/>
        <dbReference type="Rhea" id="RHEA-COMP:11032"/>
        <dbReference type="ChEBI" id="CHEBI:7896"/>
        <dbReference type="ChEBI" id="CHEBI:15377"/>
        <dbReference type="ChEBI" id="CHEBI:15378"/>
        <dbReference type="ChEBI" id="CHEBI:29950"/>
        <dbReference type="ChEBI" id="CHEBI:74151"/>
        <dbReference type="EC" id="3.1.2.22"/>
    </reaction>
    <physiologicalReaction direction="left-to-right" evidence="13">
        <dbReference type="Rhea" id="RHEA:19234"/>
    </physiologicalReaction>
</comment>
<evidence type="ECO:0000256" key="11">
    <source>
        <dbReference type="ARBA" id="ARBA00042704"/>
    </source>
</evidence>
<dbReference type="EC" id="3.1.2.22" evidence="3"/>
<dbReference type="Gene3D" id="3.40.50.1820">
    <property type="entry name" value="alpha/beta hydrolase"/>
    <property type="match status" value="1"/>
</dbReference>
<dbReference type="Proteomes" id="UP000694393">
    <property type="component" value="Unplaced"/>
</dbReference>
<dbReference type="PANTHER" id="PTHR16138">
    <property type="entry name" value="MYCOPHENOLIC ACID ACYL-GLUCURONIDE ESTERASE, MITOCHONDRIAL"/>
    <property type="match status" value="1"/>
</dbReference>
<name>A0A8C8S8R4_9SAUR</name>
<dbReference type="EC" id="3.1.1.93" evidence="7"/>
<comment type="similarity">
    <text evidence="2">Belongs to the AB hydrolase superfamily.</text>
</comment>
<comment type="subcellular location">
    <subcellularLocation>
        <location evidence="1">Mitochondrion</location>
    </subcellularLocation>
</comment>
<evidence type="ECO:0000256" key="8">
    <source>
        <dbReference type="ARBA" id="ARBA00039314"/>
    </source>
</evidence>
<keyword evidence="17" id="KW-1185">Reference proteome</keyword>
<evidence type="ECO:0000313" key="16">
    <source>
        <dbReference type="Ensembl" id="ENSPCEP00000015516.1"/>
    </source>
</evidence>
<evidence type="ECO:0000313" key="17">
    <source>
        <dbReference type="Proteomes" id="UP000694393"/>
    </source>
</evidence>
<reference evidence="16" key="2">
    <citation type="submission" date="2025-09" db="UniProtKB">
        <authorList>
            <consortium name="Ensembl"/>
        </authorList>
    </citation>
    <scope>IDENTIFICATION</scope>
</reference>